<evidence type="ECO:0000256" key="14">
    <source>
        <dbReference type="ARBA" id="ARBA00023288"/>
    </source>
</evidence>
<keyword evidence="3" id="KW-0813">Transport</keyword>
<feature type="compositionally biased region" description="Polar residues" evidence="15">
    <location>
        <begin position="1"/>
        <end position="15"/>
    </location>
</feature>
<feature type="region of interest" description="Disordered" evidence="15">
    <location>
        <begin position="1"/>
        <end position="28"/>
    </location>
</feature>
<keyword evidence="10" id="KW-0626">Porin</keyword>
<dbReference type="Pfam" id="PF10531">
    <property type="entry name" value="SLBB"/>
    <property type="match status" value="1"/>
</dbReference>
<dbReference type="PANTHER" id="PTHR33619">
    <property type="entry name" value="POLYSACCHARIDE EXPORT PROTEIN GFCE-RELATED"/>
    <property type="match status" value="1"/>
</dbReference>
<dbReference type="Pfam" id="PF02563">
    <property type="entry name" value="Poly_export"/>
    <property type="match status" value="1"/>
</dbReference>
<evidence type="ECO:0000256" key="13">
    <source>
        <dbReference type="ARBA" id="ARBA00023237"/>
    </source>
</evidence>
<evidence type="ECO:0000256" key="11">
    <source>
        <dbReference type="ARBA" id="ARBA00023136"/>
    </source>
</evidence>
<dbReference type="PANTHER" id="PTHR33619:SF3">
    <property type="entry name" value="POLYSACCHARIDE EXPORT PROTEIN GFCE-RELATED"/>
    <property type="match status" value="1"/>
</dbReference>
<evidence type="ECO:0000313" key="20">
    <source>
        <dbReference type="Proteomes" id="UP000199245"/>
    </source>
</evidence>
<keyword evidence="9" id="KW-0406">Ion transport</keyword>
<protein>
    <submittedName>
        <fullName evidence="19">Polysaccharide export outer membrane protein</fullName>
    </submittedName>
</protein>
<evidence type="ECO:0000256" key="3">
    <source>
        <dbReference type="ARBA" id="ARBA00022448"/>
    </source>
</evidence>
<name>A0A1G6QT14_9BRAD</name>
<evidence type="ECO:0000256" key="6">
    <source>
        <dbReference type="ARBA" id="ARBA00022692"/>
    </source>
</evidence>
<dbReference type="InterPro" id="IPR049712">
    <property type="entry name" value="Poly_export"/>
</dbReference>
<keyword evidence="4" id="KW-1134">Transmembrane beta strand</keyword>
<keyword evidence="8" id="KW-0625">Polysaccharide transport</keyword>
<evidence type="ECO:0000256" key="5">
    <source>
        <dbReference type="ARBA" id="ARBA00022597"/>
    </source>
</evidence>
<evidence type="ECO:0000256" key="10">
    <source>
        <dbReference type="ARBA" id="ARBA00023114"/>
    </source>
</evidence>
<evidence type="ECO:0000256" key="8">
    <source>
        <dbReference type="ARBA" id="ARBA00023047"/>
    </source>
</evidence>
<comment type="subcellular location">
    <subcellularLocation>
        <location evidence="1">Cell outer membrane</location>
        <topology evidence="1">Multi-pass membrane protein</topology>
    </subcellularLocation>
</comment>
<dbReference type="Proteomes" id="UP000199245">
    <property type="component" value="Unassembled WGS sequence"/>
</dbReference>
<dbReference type="GO" id="GO:0015288">
    <property type="term" value="F:porin activity"/>
    <property type="evidence" value="ECO:0007669"/>
    <property type="project" value="UniProtKB-KW"/>
</dbReference>
<keyword evidence="14" id="KW-0449">Lipoprotein</keyword>
<gene>
    <name evidence="19" type="ORF">SAMN05216337_1006104</name>
</gene>
<evidence type="ECO:0000256" key="9">
    <source>
        <dbReference type="ARBA" id="ARBA00023065"/>
    </source>
</evidence>
<evidence type="ECO:0000259" key="17">
    <source>
        <dbReference type="Pfam" id="PF10531"/>
    </source>
</evidence>
<evidence type="ECO:0000256" key="12">
    <source>
        <dbReference type="ARBA" id="ARBA00023139"/>
    </source>
</evidence>
<evidence type="ECO:0000256" key="7">
    <source>
        <dbReference type="ARBA" id="ARBA00022729"/>
    </source>
</evidence>
<evidence type="ECO:0000256" key="15">
    <source>
        <dbReference type="SAM" id="MobiDB-lite"/>
    </source>
</evidence>
<keyword evidence="6" id="KW-0812">Transmembrane</keyword>
<evidence type="ECO:0000259" key="16">
    <source>
        <dbReference type="Pfam" id="PF02563"/>
    </source>
</evidence>
<feature type="domain" description="Soluble ligand binding" evidence="17">
    <location>
        <begin position="204"/>
        <end position="252"/>
    </location>
</feature>
<keyword evidence="12" id="KW-0564">Palmitate</keyword>
<keyword evidence="11" id="KW-0472">Membrane</keyword>
<dbReference type="GO" id="GO:0009279">
    <property type="term" value="C:cell outer membrane"/>
    <property type="evidence" value="ECO:0007669"/>
    <property type="project" value="UniProtKB-SubCell"/>
</dbReference>
<keyword evidence="13" id="KW-0998">Cell outer membrane</keyword>
<proteinExistence type="inferred from homology"/>
<keyword evidence="7" id="KW-0732">Signal</keyword>
<dbReference type="InterPro" id="IPR019554">
    <property type="entry name" value="Soluble_ligand-bd"/>
</dbReference>
<dbReference type="GO" id="GO:0015159">
    <property type="term" value="F:polysaccharide transmembrane transporter activity"/>
    <property type="evidence" value="ECO:0007669"/>
    <property type="project" value="InterPro"/>
</dbReference>
<dbReference type="InterPro" id="IPR003715">
    <property type="entry name" value="Poly_export_N"/>
</dbReference>
<evidence type="ECO:0000256" key="4">
    <source>
        <dbReference type="ARBA" id="ARBA00022452"/>
    </source>
</evidence>
<dbReference type="Gene3D" id="3.10.560.10">
    <property type="entry name" value="Outer membrane lipoprotein wza domain like"/>
    <property type="match status" value="2"/>
</dbReference>
<keyword evidence="5" id="KW-0762">Sugar transport</keyword>
<reference evidence="19 20" key="1">
    <citation type="submission" date="2016-10" db="EMBL/GenBank/DDBJ databases">
        <authorList>
            <person name="de Groot N.N."/>
        </authorList>
    </citation>
    <scope>NUCLEOTIDE SEQUENCE [LARGE SCALE GENOMIC DNA]</scope>
    <source>
        <strain evidence="19 20">R5</strain>
    </source>
</reference>
<organism evidence="19 20">
    <name type="scientific">Bradyrhizobium brasilense</name>
    <dbReference type="NCBI Taxonomy" id="1419277"/>
    <lineage>
        <taxon>Bacteria</taxon>
        <taxon>Pseudomonadati</taxon>
        <taxon>Pseudomonadota</taxon>
        <taxon>Alphaproteobacteria</taxon>
        <taxon>Hyphomicrobiales</taxon>
        <taxon>Nitrobacteraceae</taxon>
        <taxon>Bradyrhizobium</taxon>
    </lineage>
</organism>
<sequence length="435" mass="46301">MPRSAGKSSQRTPRLTTREVAPAHSAGNSSRLNGRLLGALAITATIALAGCSTMPTSGPASSYVRAGQTDPESVHYALVRLTADTERVLVRNSRRIDRVFTDRRGPPEIRFGIGDTVSVTLFESMAGGLFTPTEAGTRQGNYVTLPNQAVNYKGNITVPYGGSIRAAGRTPEEVQNAIVKSLQDRAIEPQAVVALVDQKATSISVLGEVGTPARLPASASGERLLDIITRAGGPKNPGFDTWVTLERDGRQGTAPFGSLLSQPANNIFVRPQDTVYVFTQPQTFLAMGASGQQGQFSFGAWRLTLAEAMAKAGGLKDDHADPGSVFIYRGEPREVAKQLGVDCTRYSGPLVPVIYILDLRDPGGYFIATEFEMRNKDVIFASNATSVEATKFMTYLRLIIGTVSDPIVAGIDAYTLKGLANGSISGATTIVTSSR</sequence>
<evidence type="ECO:0000259" key="18">
    <source>
        <dbReference type="Pfam" id="PF22461"/>
    </source>
</evidence>
<evidence type="ECO:0000256" key="1">
    <source>
        <dbReference type="ARBA" id="ARBA00004571"/>
    </source>
</evidence>
<accession>A0A1G6QT14</accession>
<comment type="similarity">
    <text evidence="2">Belongs to the BexD/CtrA/VexA family.</text>
</comment>
<dbReference type="Pfam" id="PF22461">
    <property type="entry name" value="SLBB_2"/>
    <property type="match status" value="1"/>
</dbReference>
<dbReference type="EMBL" id="FMZW01000006">
    <property type="protein sequence ID" value="SDC95508.1"/>
    <property type="molecule type" value="Genomic_DNA"/>
</dbReference>
<feature type="domain" description="Polysaccharide export protein N-terminal" evidence="16">
    <location>
        <begin position="106"/>
        <end position="195"/>
    </location>
</feature>
<dbReference type="GO" id="GO:0046930">
    <property type="term" value="C:pore complex"/>
    <property type="evidence" value="ECO:0007669"/>
    <property type="project" value="UniProtKB-KW"/>
</dbReference>
<dbReference type="GO" id="GO:0006811">
    <property type="term" value="P:monoatomic ion transport"/>
    <property type="evidence" value="ECO:0007669"/>
    <property type="project" value="UniProtKB-KW"/>
</dbReference>
<dbReference type="Gene3D" id="3.30.1950.10">
    <property type="entry name" value="wza like domain"/>
    <property type="match status" value="1"/>
</dbReference>
<evidence type="ECO:0000313" key="19">
    <source>
        <dbReference type="EMBL" id="SDC95508.1"/>
    </source>
</evidence>
<dbReference type="InterPro" id="IPR054765">
    <property type="entry name" value="SLBB_dom"/>
</dbReference>
<evidence type="ECO:0000256" key="2">
    <source>
        <dbReference type="ARBA" id="ARBA00009450"/>
    </source>
</evidence>
<feature type="domain" description="SLBB" evidence="18">
    <location>
        <begin position="284"/>
        <end position="380"/>
    </location>
</feature>
<dbReference type="AlphaFoldDB" id="A0A1G6QT14"/>